<evidence type="ECO:0000313" key="1">
    <source>
        <dbReference type="EMBL" id="SMD32310.1"/>
    </source>
</evidence>
<name>A0A1W2G6K6_REIFA</name>
<accession>A0A1W2G6K6</accession>
<dbReference type="SUPFAM" id="SSF158682">
    <property type="entry name" value="TerB-like"/>
    <property type="match status" value="1"/>
</dbReference>
<evidence type="ECO:0008006" key="3">
    <source>
        <dbReference type="Google" id="ProtNLM"/>
    </source>
</evidence>
<organism evidence="1 2">
    <name type="scientific">Reichenbachiella faecimaris</name>
    <dbReference type="NCBI Taxonomy" id="692418"/>
    <lineage>
        <taxon>Bacteria</taxon>
        <taxon>Pseudomonadati</taxon>
        <taxon>Bacteroidota</taxon>
        <taxon>Cytophagia</taxon>
        <taxon>Cytophagales</taxon>
        <taxon>Reichenbachiellaceae</taxon>
        <taxon>Reichenbachiella</taxon>
    </lineage>
</organism>
<gene>
    <name evidence="1" type="ORF">SAMN04488029_0654</name>
</gene>
<dbReference type="InterPro" id="IPR029024">
    <property type="entry name" value="TerB-like"/>
</dbReference>
<dbReference type="Proteomes" id="UP000192472">
    <property type="component" value="Unassembled WGS sequence"/>
</dbReference>
<sequence>MSKAHLNILVQLAKVDGIVVQEEVDLINEVGKANGMTEEEIASCFDEELPIGDLSTLKDDKKYDLIYSIVQLMKIDGKLYNEEIKFCAKMSAKLGYEEDVLFELMLKIYADPDLCADKESLKKHIQEFLIP</sequence>
<dbReference type="RefSeq" id="WP_084370977.1">
    <property type="nucleotide sequence ID" value="NZ_FWYF01000001.1"/>
</dbReference>
<dbReference type="STRING" id="692418.SAMN04488029_0654"/>
<dbReference type="AlphaFoldDB" id="A0A1W2G6K6"/>
<dbReference type="Gene3D" id="1.10.3680.10">
    <property type="entry name" value="TerB-like"/>
    <property type="match status" value="1"/>
</dbReference>
<reference evidence="1 2" key="1">
    <citation type="submission" date="2017-04" db="EMBL/GenBank/DDBJ databases">
        <authorList>
            <person name="Afonso C.L."/>
            <person name="Miller P.J."/>
            <person name="Scott M.A."/>
            <person name="Spackman E."/>
            <person name="Goraichik I."/>
            <person name="Dimitrov K.M."/>
            <person name="Suarez D.L."/>
            <person name="Swayne D.E."/>
        </authorList>
    </citation>
    <scope>NUCLEOTIDE SEQUENCE [LARGE SCALE GENOMIC DNA]</scope>
    <source>
        <strain evidence="1 2">DSM 26133</strain>
    </source>
</reference>
<dbReference type="EMBL" id="FWYF01000001">
    <property type="protein sequence ID" value="SMD32310.1"/>
    <property type="molecule type" value="Genomic_DNA"/>
</dbReference>
<keyword evidence="2" id="KW-1185">Reference proteome</keyword>
<evidence type="ECO:0000313" key="2">
    <source>
        <dbReference type="Proteomes" id="UP000192472"/>
    </source>
</evidence>
<proteinExistence type="predicted"/>
<protein>
    <recommendedName>
        <fullName evidence="3">Tellurite resistance protein TerB</fullName>
    </recommendedName>
</protein>
<dbReference type="OrthoDB" id="980637at2"/>